<dbReference type="EMBL" id="JAPJDO010000010">
    <property type="protein sequence ID" value="MCX2937818.1"/>
    <property type="molecule type" value="Genomic_DNA"/>
</dbReference>
<protein>
    <submittedName>
        <fullName evidence="1">Uncharacterized protein</fullName>
    </submittedName>
</protein>
<dbReference type="Proteomes" id="UP001300745">
    <property type="component" value="Unassembled WGS sequence"/>
</dbReference>
<gene>
    <name evidence="1" type="ORF">ORI27_14000</name>
</gene>
<reference evidence="1 2" key="1">
    <citation type="submission" date="2022-11" db="EMBL/GenBank/DDBJ databases">
        <title>Mycobacterium sp. nov.</title>
        <authorList>
            <person name="Papic B."/>
            <person name="Spicic S."/>
            <person name="Duvnjak S."/>
        </authorList>
    </citation>
    <scope>NUCLEOTIDE SEQUENCE [LARGE SCALE GENOMIC DNA]</scope>
    <source>
        <strain evidence="1 2">CVI_P4</strain>
    </source>
</reference>
<keyword evidence="2" id="KW-1185">Reference proteome</keyword>
<accession>A0ABT3SE71</accession>
<dbReference type="RefSeq" id="WP_265997478.1">
    <property type="nucleotide sequence ID" value="NZ_JAPJDN010000010.1"/>
</dbReference>
<evidence type="ECO:0000313" key="1">
    <source>
        <dbReference type="EMBL" id="MCX2937818.1"/>
    </source>
</evidence>
<name>A0ABT3SE71_9MYCO</name>
<organism evidence="1 2">
    <name type="scientific">Mycobacterium pinniadriaticum</name>
    <dbReference type="NCBI Taxonomy" id="2994102"/>
    <lineage>
        <taxon>Bacteria</taxon>
        <taxon>Bacillati</taxon>
        <taxon>Actinomycetota</taxon>
        <taxon>Actinomycetes</taxon>
        <taxon>Mycobacteriales</taxon>
        <taxon>Mycobacteriaceae</taxon>
        <taxon>Mycobacterium</taxon>
    </lineage>
</organism>
<sequence length="50" mass="5337">MFTIHSGLGTFTAPDRATAVAKWADLRTCTWASVRDANGAWVATADGRVL</sequence>
<evidence type="ECO:0000313" key="2">
    <source>
        <dbReference type="Proteomes" id="UP001300745"/>
    </source>
</evidence>
<proteinExistence type="predicted"/>
<comment type="caution">
    <text evidence="1">The sequence shown here is derived from an EMBL/GenBank/DDBJ whole genome shotgun (WGS) entry which is preliminary data.</text>
</comment>